<dbReference type="Gene3D" id="3.40.50.150">
    <property type="entry name" value="Vaccinia Virus protein VP39"/>
    <property type="match status" value="1"/>
</dbReference>
<evidence type="ECO:0000313" key="3">
    <source>
        <dbReference type="EMBL" id="KOO29514.1"/>
    </source>
</evidence>
<evidence type="ECO:0000313" key="4">
    <source>
        <dbReference type="Proteomes" id="UP000037460"/>
    </source>
</evidence>
<keyword evidence="4" id="KW-1185">Reference proteome</keyword>
<dbReference type="AlphaFoldDB" id="A0A0M0JSH4"/>
<evidence type="ECO:0000256" key="1">
    <source>
        <dbReference type="SAM" id="MobiDB-lite"/>
    </source>
</evidence>
<feature type="region of interest" description="Disordered" evidence="1">
    <location>
        <begin position="99"/>
        <end position="156"/>
    </location>
</feature>
<protein>
    <recommendedName>
        <fullName evidence="2">RNA methyltransferase bin3 C-terminal domain-containing protein</fullName>
    </recommendedName>
</protein>
<evidence type="ECO:0000259" key="2">
    <source>
        <dbReference type="Pfam" id="PF06859"/>
    </source>
</evidence>
<dbReference type="InterPro" id="IPR029063">
    <property type="entry name" value="SAM-dependent_MTases_sf"/>
</dbReference>
<feature type="domain" description="RNA methyltransferase bin3 C-terminal" evidence="2">
    <location>
        <begin position="198"/>
        <end position="266"/>
    </location>
</feature>
<name>A0A0M0JSH4_9EUKA</name>
<feature type="compositionally biased region" description="Basic and acidic residues" evidence="1">
    <location>
        <begin position="119"/>
        <end position="136"/>
    </location>
</feature>
<dbReference type="InterPro" id="IPR010675">
    <property type="entry name" value="Bin3_C"/>
</dbReference>
<accession>A0A0M0JSH4</accession>
<feature type="compositionally biased region" description="Basic and acidic residues" evidence="1">
    <location>
        <begin position="32"/>
        <end position="53"/>
    </location>
</feature>
<proteinExistence type="predicted"/>
<dbReference type="Proteomes" id="UP000037460">
    <property type="component" value="Unassembled WGS sequence"/>
</dbReference>
<feature type="region of interest" description="Disordered" evidence="1">
    <location>
        <begin position="1"/>
        <end position="74"/>
    </location>
</feature>
<reference evidence="4" key="1">
    <citation type="journal article" date="2015" name="PLoS Genet.">
        <title>Genome Sequence and Transcriptome Analyses of Chrysochromulina tobin: Metabolic Tools for Enhanced Algal Fitness in the Prominent Order Prymnesiales (Haptophyceae).</title>
        <authorList>
            <person name="Hovde B.T."/>
            <person name="Deodato C.R."/>
            <person name="Hunsperger H.M."/>
            <person name="Ryken S.A."/>
            <person name="Yost W."/>
            <person name="Jha R.K."/>
            <person name="Patterson J."/>
            <person name="Monnat R.J. Jr."/>
            <person name="Barlow S.B."/>
            <person name="Starkenburg S.R."/>
            <person name="Cattolico R.A."/>
        </authorList>
    </citation>
    <scope>NUCLEOTIDE SEQUENCE</scope>
    <source>
        <strain evidence="4">CCMP291</strain>
    </source>
</reference>
<comment type="caution">
    <text evidence="3">The sequence shown here is derived from an EMBL/GenBank/DDBJ whole genome shotgun (WGS) entry which is preliminary data.</text>
</comment>
<sequence>MASAALQSALAERWRSQKPDNTWAARRSGAIPEKEASAWDTFDAREPVVERAASEVCEETTSQKKKDKKAKRKAKELWIEPKALNAAGFAIGKRHIVGGSGDFVRSAHGERRDRKRAAKREEREAKRAAKRQRLEEATASGGDCDANADGTAAPAAASTSAGAPATAAPSTSSVVVIDPFHGRLVAASAQAPARPSSKPWSSYRKRAGLTPLIKRNYGTIRLRPEGFCAYLTSEAVGFASARPIEVAYGEEVGDNFRRRPLIVCEKRGGGADK</sequence>
<dbReference type="GO" id="GO:0008168">
    <property type="term" value="F:methyltransferase activity"/>
    <property type="evidence" value="ECO:0007669"/>
    <property type="project" value="InterPro"/>
</dbReference>
<feature type="compositionally biased region" description="Basic residues" evidence="1">
    <location>
        <begin position="63"/>
        <end position="74"/>
    </location>
</feature>
<dbReference type="OrthoDB" id="540004at2759"/>
<dbReference type="Pfam" id="PF06859">
    <property type="entry name" value="Bin3"/>
    <property type="match status" value="1"/>
</dbReference>
<gene>
    <name evidence="3" type="ORF">Ctob_006950</name>
</gene>
<dbReference type="EMBL" id="JWZX01002404">
    <property type="protein sequence ID" value="KOO29514.1"/>
    <property type="molecule type" value="Genomic_DNA"/>
</dbReference>
<organism evidence="3 4">
    <name type="scientific">Chrysochromulina tobinii</name>
    <dbReference type="NCBI Taxonomy" id="1460289"/>
    <lineage>
        <taxon>Eukaryota</taxon>
        <taxon>Haptista</taxon>
        <taxon>Haptophyta</taxon>
        <taxon>Prymnesiophyceae</taxon>
        <taxon>Prymnesiales</taxon>
        <taxon>Chrysochromulinaceae</taxon>
        <taxon>Chrysochromulina</taxon>
    </lineage>
</organism>